<dbReference type="EMBL" id="MDHH01000001">
    <property type="protein sequence ID" value="OUE04095.1"/>
    <property type="molecule type" value="Genomic_DNA"/>
</dbReference>
<dbReference type="Pfam" id="PF13310">
    <property type="entry name" value="Virulence_RhuM"/>
    <property type="match status" value="1"/>
</dbReference>
<gene>
    <name evidence="1" type="ORF">CMMCAS07_04040</name>
</gene>
<evidence type="ECO:0000313" key="1">
    <source>
        <dbReference type="EMBL" id="OUE04095.1"/>
    </source>
</evidence>
<keyword evidence="2" id="KW-1185">Reference proteome</keyword>
<dbReference type="OMA" id="TRVECRF"/>
<name>A0A1Y3FCU0_CLAMM</name>
<organism evidence="1 2">
    <name type="scientific">Clavibacter michiganensis subsp. michiganensis</name>
    <dbReference type="NCBI Taxonomy" id="33013"/>
    <lineage>
        <taxon>Bacteria</taxon>
        <taxon>Bacillati</taxon>
        <taxon>Actinomycetota</taxon>
        <taxon>Actinomycetes</taxon>
        <taxon>Micrococcales</taxon>
        <taxon>Microbacteriaceae</taxon>
        <taxon>Clavibacter</taxon>
    </lineage>
</organism>
<dbReference type="PIRSF" id="PIRSF015268">
    <property type="entry name" value="Virulence_RhuM"/>
    <property type="match status" value="1"/>
</dbReference>
<dbReference type="RefSeq" id="WP_012039383.1">
    <property type="nucleotide sequence ID" value="NZ_CP033724.1"/>
</dbReference>
<comment type="caution">
    <text evidence="1">The sequence shown here is derived from an EMBL/GenBank/DDBJ whole genome shotgun (WGS) entry which is preliminary data.</text>
</comment>
<dbReference type="AlphaFoldDB" id="A0A1Y3FCU0"/>
<dbReference type="InterPro" id="IPR011204">
    <property type="entry name" value="Virulence_RhuM-like"/>
</dbReference>
<protein>
    <submittedName>
        <fullName evidence="1">Uncharacterized protein</fullName>
    </submittedName>
</protein>
<accession>A0A1Y3FCU0</accession>
<dbReference type="Proteomes" id="UP000195062">
    <property type="component" value="Unassembled WGS sequence"/>
</dbReference>
<dbReference type="PANTHER" id="PTHR35810">
    <property type="entry name" value="CYTOPLASMIC PROTEIN-RELATED"/>
    <property type="match status" value="1"/>
</dbReference>
<dbReference type="GeneID" id="92948699"/>
<evidence type="ECO:0000313" key="2">
    <source>
        <dbReference type="Proteomes" id="UP000195062"/>
    </source>
</evidence>
<proteinExistence type="predicted"/>
<dbReference type="PANTHER" id="PTHR35810:SF1">
    <property type="entry name" value="CYTOPLASMIC PROTEIN"/>
    <property type="match status" value="1"/>
</dbReference>
<reference evidence="1 2" key="1">
    <citation type="submission" date="2016-08" db="EMBL/GenBank/DDBJ databases">
        <title>Genome sequence of Clavibacter michiganensis subsp. michiganensis strain CASJ007.</title>
        <authorList>
            <person name="Thapa S.P."/>
            <person name="Coaker G."/>
        </authorList>
    </citation>
    <scope>NUCLEOTIDE SEQUENCE [LARGE SCALE GENOMIC DNA]</scope>
    <source>
        <strain evidence="1">CASJ007</strain>
    </source>
</reference>
<sequence length="345" mass="38666">MIEGTGRFILYTEPGGAQVQLHAVDGTVWLTQSQLAELYGTSVVNIAQIIRRILDDGEVTEATINSELIVRREGNRDVRREMTVYDLEMILAIGYRVTTDRGVQFRQWATTVLREYLVKGFAMQDERLKDPAGVDYFDELLERIRDIRSSEKRFYQKIRDIFAASSVDYAPGNAAAKEFFATIQNKLLFAVTGLTAAELVVARSDPEAENMGLTSWKGERVRKGDVTTSKNYLTADELSALNLLTTRFLDFAEDRARRRMTTSMGDWVARTDGFLLFDERNILTGPGTVSADAAARVTAQRYAEFDDHRRADDAAAADLADADVMNALERAGRTPVTGEPPEDRR</sequence>